<evidence type="ECO:0000313" key="2">
    <source>
        <dbReference type="EMBL" id="PIU52156.1"/>
    </source>
</evidence>
<gene>
    <name evidence="2" type="ORF">COS91_00600</name>
</gene>
<accession>A0A2M6ZID8</accession>
<evidence type="ECO:0000313" key="3">
    <source>
        <dbReference type="Proteomes" id="UP000229227"/>
    </source>
</evidence>
<evidence type="ECO:0000256" key="1">
    <source>
        <dbReference type="SAM" id="Phobius"/>
    </source>
</evidence>
<reference evidence="3" key="1">
    <citation type="submission" date="2017-09" db="EMBL/GenBank/DDBJ databases">
        <title>Depth-based differentiation of microbial function through sediment-hosted aquifers and enrichment of novel symbionts in the deep terrestrial subsurface.</title>
        <authorList>
            <person name="Probst A.J."/>
            <person name="Ladd B."/>
            <person name="Jarett J.K."/>
            <person name="Geller-Mcgrath D.E."/>
            <person name="Sieber C.M.K."/>
            <person name="Emerson J.B."/>
            <person name="Anantharaman K."/>
            <person name="Thomas B.C."/>
            <person name="Malmstrom R."/>
            <person name="Stieglmeier M."/>
            <person name="Klingl A."/>
            <person name="Woyke T."/>
            <person name="Ryan C.M."/>
            <person name="Banfield J.F."/>
        </authorList>
    </citation>
    <scope>NUCLEOTIDE SEQUENCE [LARGE SCALE GENOMIC DNA]</scope>
</reference>
<protein>
    <submittedName>
        <fullName evidence="2">Uncharacterized protein</fullName>
    </submittedName>
</protein>
<keyword evidence="1" id="KW-0812">Transmembrane</keyword>
<keyword evidence="1" id="KW-0472">Membrane</keyword>
<dbReference type="EMBL" id="PEWN01000011">
    <property type="protein sequence ID" value="PIU52156.1"/>
    <property type="molecule type" value="Genomic_DNA"/>
</dbReference>
<sequence>MPDTFAITVISVIAVAIIGMFVQRRTKDRCLRDFSNNFVTLEMKNGSLIKGMFCIESTGLEIGYNSSHIDDKGYNQVSYILYKPEFANIQSLIRFCADLDEKVRELREKELEEIQRPESFHRTGRKLRNFANTIRDSIMEIFNLFMGRMRAVPAGTFLTSQEKYITQARTKLGGQGTAFEPMLERHMGQKVVVEISKGDAIYKISGFLKEYTAEFIEIMDVDYKIKEDEPSQKADLIIPRSVGIVRHLSA</sequence>
<proteinExistence type="predicted"/>
<keyword evidence="1" id="KW-1133">Transmembrane helix</keyword>
<organism evidence="2 3">
    <name type="scientific">Candidatus Desantisbacteria bacterium CG07_land_8_20_14_0_80_39_15</name>
    <dbReference type="NCBI Taxonomy" id="1974549"/>
    <lineage>
        <taxon>Bacteria</taxon>
        <taxon>Candidatus Desantisiibacteriota</taxon>
    </lineage>
</organism>
<name>A0A2M6ZID8_9BACT</name>
<dbReference type="AlphaFoldDB" id="A0A2M6ZID8"/>
<comment type="caution">
    <text evidence="2">The sequence shown here is derived from an EMBL/GenBank/DDBJ whole genome shotgun (WGS) entry which is preliminary data.</text>
</comment>
<dbReference type="Proteomes" id="UP000229227">
    <property type="component" value="Unassembled WGS sequence"/>
</dbReference>
<feature type="transmembrane region" description="Helical" evidence="1">
    <location>
        <begin position="6"/>
        <end position="22"/>
    </location>
</feature>